<accession>A0A0H2LYT2</accession>
<evidence type="ECO:0000256" key="5">
    <source>
        <dbReference type="ARBA" id="ARBA00023157"/>
    </source>
</evidence>
<keyword evidence="6" id="KW-0676">Redox-active center</keyword>
<dbReference type="PANTHER" id="PTHR45663:SF11">
    <property type="entry name" value="GEO12009P1"/>
    <property type="match status" value="1"/>
</dbReference>
<dbReference type="GO" id="GO:0015035">
    <property type="term" value="F:protein-disulfide reductase activity"/>
    <property type="evidence" value="ECO:0007669"/>
    <property type="project" value="UniProtKB-UniRule"/>
</dbReference>
<dbReference type="InterPro" id="IPR013766">
    <property type="entry name" value="Thioredoxin_domain"/>
</dbReference>
<dbReference type="GO" id="GO:0045454">
    <property type="term" value="P:cell redox homeostasis"/>
    <property type="evidence" value="ECO:0007669"/>
    <property type="project" value="TreeGrafter"/>
</dbReference>
<dbReference type="Gene3D" id="2.30.30.380">
    <property type="entry name" value="Zn-finger domain of Sec23/24"/>
    <property type="match status" value="1"/>
</dbReference>
<keyword evidence="3" id="KW-0479">Metal-binding</keyword>
<keyword evidence="5" id="KW-1015">Disulfide bond</keyword>
<dbReference type="PATRIC" id="fig|34073.19.peg.4015"/>
<dbReference type="NCBIfam" id="NF008229">
    <property type="entry name" value="PRK10996.1"/>
    <property type="match status" value="1"/>
</dbReference>
<organism evidence="9 10">
    <name type="scientific">Variovorax paradoxus</name>
    <dbReference type="NCBI Taxonomy" id="34073"/>
    <lineage>
        <taxon>Bacteria</taxon>
        <taxon>Pseudomonadati</taxon>
        <taxon>Pseudomonadota</taxon>
        <taxon>Betaproteobacteria</taxon>
        <taxon>Burkholderiales</taxon>
        <taxon>Comamonadaceae</taxon>
        <taxon>Variovorax</taxon>
    </lineage>
</organism>
<evidence type="ECO:0000313" key="10">
    <source>
        <dbReference type="Proteomes" id="UP000035170"/>
    </source>
</evidence>
<evidence type="ECO:0000313" key="9">
    <source>
        <dbReference type="EMBL" id="KLN54931.1"/>
    </source>
</evidence>
<keyword evidence="4" id="KW-0249">Electron transport</keyword>
<dbReference type="PROSITE" id="PS51352">
    <property type="entry name" value="THIOREDOXIN_2"/>
    <property type="match status" value="1"/>
</dbReference>
<evidence type="ECO:0000259" key="8">
    <source>
        <dbReference type="PROSITE" id="PS51352"/>
    </source>
</evidence>
<dbReference type="PROSITE" id="PS00194">
    <property type="entry name" value="THIOREDOXIN_1"/>
    <property type="match status" value="1"/>
</dbReference>
<sequence length="149" mass="16160">MTETPSLHIVCPHCHTTNRVRAAQLGSAPDCGNCHRALFTGHSTALPDEKTFDRHIARNEIPVLVDFWAPWCGPCRQMAPGYEQAAAQLEPQVRLAKVDTEAVPTLGARFNIRSIPTLALFRGGREVARQAGAMGAADIVRWVKAHGAG</sequence>
<evidence type="ECO:0000256" key="2">
    <source>
        <dbReference type="ARBA" id="ARBA00022448"/>
    </source>
</evidence>
<keyword evidence="2" id="KW-0813">Transport</keyword>
<dbReference type="Pfam" id="PF21352">
    <property type="entry name" value="Zn_ribbon_Thio2"/>
    <property type="match status" value="1"/>
</dbReference>
<reference evidence="9 10" key="1">
    <citation type="submission" date="2015-03" db="EMBL/GenBank/DDBJ databases">
        <title>Genome sequence of Variovorax paradoxus TBEA6.</title>
        <authorList>
            <person name="Poehlein A."/>
            <person name="Schuldes J."/>
            <person name="Wuebbeler J.H."/>
            <person name="Hiessl S."/>
            <person name="Steinbuechel A."/>
            <person name="Daniel R."/>
        </authorList>
    </citation>
    <scope>NUCLEOTIDE SEQUENCE [LARGE SCALE GENOMIC DNA]</scope>
    <source>
        <strain evidence="9 10">TBEA6</strain>
    </source>
</reference>
<name>A0A0H2LYT2_VARPD</name>
<dbReference type="NCBIfam" id="TIGR01068">
    <property type="entry name" value="thioredoxin"/>
    <property type="match status" value="1"/>
</dbReference>
<dbReference type="EMBL" id="JZWI01000020">
    <property type="protein sequence ID" value="KLN54931.1"/>
    <property type="molecule type" value="Genomic_DNA"/>
</dbReference>
<dbReference type="InterPro" id="IPR049299">
    <property type="entry name" value="Thio2_N"/>
</dbReference>
<dbReference type="Proteomes" id="UP000035170">
    <property type="component" value="Unassembled WGS sequence"/>
</dbReference>
<dbReference type="PRINTS" id="PR00421">
    <property type="entry name" value="THIOREDOXIN"/>
</dbReference>
<dbReference type="Pfam" id="PF00085">
    <property type="entry name" value="Thioredoxin"/>
    <property type="match status" value="1"/>
</dbReference>
<dbReference type="Gene3D" id="3.40.30.10">
    <property type="entry name" value="Glutaredoxin"/>
    <property type="match status" value="1"/>
</dbReference>
<dbReference type="SUPFAM" id="SSF52833">
    <property type="entry name" value="Thioredoxin-like"/>
    <property type="match status" value="1"/>
</dbReference>
<dbReference type="InterPro" id="IPR017937">
    <property type="entry name" value="Thioredoxin_CS"/>
</dbReference>
<dbReference type="GO" id="GO:0005829">
    <property type="term" value="C:cytosol"/>
    <property type="evidence" value="ECO:0007669"/>
    <property type="project" value="TreeGrafter"/>
</dbReference>
<evidence type="ECO:0000256" key="7">
    <source>
        <dbReference type="NCBIfam" id="TIGR01068"/>
    </source>
</evidence>
<dbReference type="CDD" id="cd02947">
    <property type="entry name" value="TRX_family"/>
    <property type="match status" value="1"/>
</dbReference>
<feature type="domain" description="Thioredoxin" evidence="8">
    <location>
        <begin position="22"/>
        <end position="148"/>
    </location>
</feature>
<evidence type="ECO:0000256" key="6">
    <source>
        <dbReference type="ARBA" id="ARBA00023284"/>
    </source>
</evidence>
<keyword evidence="9" id="KW-0560">Oxidoreductase</keyword>
<dbReference type="PANTHER" id="PTHR45663">
    <property type="entry name" value="GEO12009P1"/>
    <property type="match status" value="1"/>
</dbReference>
<evidence type="ECO:0000256" key="4">
    <source>
        <dbReference type="ARBA" id="ARBA00022982"/>
    </source>
</evidence>
<dbReference type="GO" id="GO:0046872">
    <property type="term" value="F:metal ion binding"/>
    <property type="evidence" value="ECO:0007669"/>
    <property type="project" value="UniProtKB-KW"/>
</dbReference>
<dbReference type="FunFam" id="3.40.30.10:FF:000001">
    <property type="entry name" value="Thioredoxin"/>
    <property type="match status" value="1"/>
</dbReference>
<evidence type="ECO:0000256" key="3">
    <source>
        <dbReference type="ARBA" id="ARBA00022723"/>
    </source>
</evidence>
<keyword evidence="10" id="KW-1185">Reference proteome</keyword>
<dbReference type="InterPro" id="IPR036249">
    <property type="entry name" value="Thioredoxin-like_sf"/>
</dbReference>
<comment type="caution">
    <text evidence="9">The sequence shown here is derived from an EMBL/GenBank/DDBJ whole genome shotgun (WGS) entry which is preliminary data.</text>
</comment>
<gene>
    <name evidence="9" type="primary">trxC2</name>
    <name evidence="9" type="ORF">VPARA_39210</name>
</gene>
<evidence type="ECO:0000256" key="1">
    <source>
        <dbReference type="ARBA" id="ARBA00008987"/>
    </source>
</evidence>
<protein>
    <recommendedName>
        <fullName evidence="7">Thioredoxin</fullName>
    </recommendedName>
</protein>
<comment type="similarity">
    <text evidence="1">Belongs to the thioredoxin family.</text>
</comment>
<dbReference type="AlphaFoldDB" id="A0A0H2LYT2"/>
<dbReference type="InterPro" id="IPR005746">
    <property type="entry name" value="Thioredoxin"/>
</dbReference>
<proteinExistence type="inferred from homology"/>
<dbReference type="RefSeq" id="WP_021012736.1">
    <property type="nucleotide sequence ID" value="NZ_JZWI01000020.1"/>
</dbReference>